<dbReference type="AlphaFoldDB" id="A0A5Q0BM96"/>
<dbReference type="Proteomes" id="UP000325755">
    <property type="component" value="Chromosome"/>
</dbReference>
<organism evidence="1 2">
    <name type="scientific">Candidatus Methylospira mobilis</name>
    <dbReference type="NCBI Taxonomy" id="1808979"/>
    <lineage>
        <taxon>Bacteria</taxon>
        <taxon>Pseudomonadati</taxon>
        <taxon>Pseudomonadota</taxon>
        <taxon>Gammaproteobacteria</taxon>
        <taxon>Methylococcales</taxon>
        <taxon>Methylococcaceae</taxon>
        <taxon>Candidatus Methylospira</taxon>
    </lineage>
</organism>
<keyword evidence="2" id="KW-1185">Reference proteome</keyword>
<name>A0A5Q0BM96_9GAMM</name>
<sequence length="126" mass="13777">MHNNPACEQIISAWIIRMDEPDSQDTGFSEETFQTHFAECEDCRKLIEGIQADAKMLNAWSGREVIEPGVDFTQSVLIKLGLQNAPSGPGNLSGRDLNDDELEWVAAAGEKLQAADPPVPGVPRKT</sequence>
<dbReference type="RefSeq" id="WP_153249208.1">
    <property type="nucleotide sequence ID" value="NZ_CP044205.1"/>
</dbReference>
<evidence type="ECO:0000313" key="1">
    <source>
        <dbReference type="EMBL" id="QFY43227.1"/>
    </source>
</evidence>
<reference evidence="1 2" key="1">
    <citation type="submission" date="2019-09" db="EMBL/GenBank/DDBJ databases">
        <title>Ecophysiology of the spiral-shaped methanotroph Methylospira mobilis as revealed by the complete genome sequence.</title>
        <authorList>
            <person name="Oshkin I.Y."/>
            <person name="Dedysh S.N."/>
            <person name="Miroshnikov K."/>
            <person name="Danilova O.V."/>
            <person name="Hakobyan A."/>
            <person name="Liesack W."/>
        </authorList>
    </citation>
    <scope>NUCLEOTIDE SEQUENCE [LARGE SCALE GENOMIC DNA]</scope>
    <source>
        <strain evidence="1 2">Shm1</strain>
    </source>
</reference>
<dbReference type="InParanoid" id="A0A5Q0BM96"/>
<dbReference type="KEGG" id="mmob:F6R98_11845"/>
<evidence type="ECO:0000313" key="2">
    <source>
        <dbReference type="Proteomes" id="UP000325755"/>
    </source>
</evidence>
<accession>A0A5Q0BM96</accession>
<evidence type="ECO:0008006" key="3">
    <source>
        <dbReference type="Google" id="ProtNLM"/>
    </source>
</evidence>
<proteinExistence type="predicted"/>
<dbReference type="EMBL" id="CP044205">
    <property type="protein sequence ID" value="QFY43227.1"/>
    <property type="molecule type" value="Genomic_DNA"/>
</dbReference>
<protein>
    <recommendedName>
        <fullName evidence="3">Zf-HC2 domain-containing protein</fullName>
    </recommendedName>
</protein>
<gene>
    <name evidence="1" type="ORF">F6R98_11845</name>
</gene>